<dbReference type="GO" id="GO:0003676">
    <property type="term" value="F:nucleic acid binding"/>
    <property type="evidence" value="ECO:0007669"/>
    <property type="project" value="InterPro"/>
</dbReference>
<dbReference type="InterPro" id="IPR051274">
    <property type="entry name" value="3-5_Exoribonuclease"/>
</dbReference>
<dbReference type="Pfam" id="PF00929">
    <property type="entry name" value="RNase_T"/>
    <property type="match status" value="1"/>
</dbReference>
<dbReference type="InterPro" id="IPR012337">
    <property type="entry name" value="RNaseH-like_sf"/>
</dbReference>
<evidence type="ECO:0000259" key="4">
    <source>
        <dbReference type="SMART" id="SM00479"/>
    </source>
</evidence>
<feature type="domain" description="Exonuclease" evidence="4">
    <location>
        <begin position="4"/>
        <end position="187"/>
    </location>
</feature>
<dbReference type="SUPFAM" id="SSF53098">
    <property type="entry name" value="Ribonuclease H-like"/>
    <property type="match status" value="1"/>
</dbReference>
<dbReference type="PANTHER" id="PTHR23044">
    <property type="entry name" value="3'-5' EXONUCLEASE ERI1-RELATED"/>
    <property type="match status" value="1"/>
</dbReference>
<dbReference type="Proteomes" id="UP000824192">
    <property type="component" value="Unassembled WGS sequence"/>
</dbReference>
<gene>
    <name evidence="5" type="ORF">H9868_07205</name>
</gene>
<evidence type="ECO:0000256" key="2">
    <source>
        <dbReference type="ARBA" id="ARBA00022801"/>
    </source>
</evidence>
<protein>
    <submittedName>
        <fullName evidence="5">Exonuclease domain-containing protein</fullName>
    </submittedName>
</protein>
<keyword evidence="2" id="KW-0378">Hydrolase</keyword>
<dbReference type="CDD" id="cd06133">
    <property type="entry name" value="ERI-1_3'hExo_like"/>
    <property type="match status" value="1"/>
</dbReference>
<reference evidence="5" key="1">
    <citation type="journal article" date="2021" name="PeerJ">
        <title>Extensive microbial diversity within the chicken gut microbiome revealed by metagenomics and culture.</title>
        <authorList>
            <person name="Gilroy R."/>
            <person name="Ravi A."/>
            <person name="Getino M."/>
            <person name="Pursley I."/>
            <person name="Horton D.L."/>
            <person name="Alikhan N.F."/>
            <person name="Baker D."/>
            <person name="Gharbi K."/>
            <person name="Hall N."/>
            <person name="Watson M."/>
            <person name="Adriaenssens E.M."/>
            <person name="Foster-Nyarko E."/>
            <person name="Jarju S."/>
            <person name="Secka A."/>
            <person name="Antonio M."/>
            <person name="Oren A."/>
            <person name="Chaudhuri R.R."/>
            <person name="La Ragione R."/>
            <person name="Hildebrand F."/>
            <person name="Pallen M.J."/>
        </authorList>
    </citation>
    <scope>NUCLEOTIDE SEQUENCE</scope>
    <source>
        <strain evidence="5">ChiGjej6B6-1540</strain>
    </source>
</reference>
<reference evidence="5" key="2">
    <citation type="submission" date="2021-04" db="EMBL/GenBank/DDBJ databases">
        <authorList>
            <person name="Gilroy R."/>
        </authorList>
    </citation>
    <scope>NUCLEOTIDE SEQUENCE</scope>
    <source>
        <strain evidence="5">ChiGjej6B6-1540</strain>
    </source>
</reference>
<name>A0A9D1RTR1_9FIRM</name>
<dbReference type="PANTHER" id="PTHR23044:SF61">
    <property type="entry name" value="3'-5' EXORIBONUCLEASE 1-RELATED"/>
    <property type="match status" value="1"/>
</dbReference>
<comment type="caution">
    <text evidence="5">The sequence shown here is derived from an EMBL/GenBank/DDBJ whole genome shotgun (WGS) entry which is preliminary data.</text>
</comment>
<keyword evidence="3 5" id="KW-0269">Exonuclease</keyword>
<organism evidence="5 6">
    <name type="scientific">Candidatus Flavonifractor merdipullorum</name>
    <dbReference type="NCBI Taxonomy" id="2838590"/>
    <lineage>
        <taxon>Bacteria</taxon>
        <taxon>Bacillati</taxon>
        <taxon>Bacillota</taxon>
        <taxon>Clostridia</taxon>
        <taxon>Eubacteriales</taxon>
        <taxon>Oscillospiraceae</taxon>
        <taxon>Flavonifractor</taxon>
    </lineage>
</organism>
<dbReference type="SMART" id="SM00479">
    <property type="entry name" value="EXOIII"/>
    <property type="match status" value="1"/>
</dbReference>
<dbReference type="InterPro" id="IPR036397">
    <property type="entry name" value="RNaseH_sf"/>
</dbReference>
<accession>A0A9D1RTR1</accession>
<dbReference type="EMBL" id="DXGA01000153">
    <property type="protein sequence ID" value="HIW94311.1"/>
    <property type="molecule type" value="Genomic_DNA"/>
</dbReference>
<keyword evidence="1" id="KW-0540">Nuclease</keyword>
<proteinExistence type="predicted"/>
<dbReference type="InterPro" id="IPR047201">
    <property type="entry name" value="ERI-1_3'hExo-like"/>
</dbReference>
<dbReference type="AlphaFoldDB" id="A0A9D1RTR1"/>
<evidence type="ECO:0000313" key="5">
    <source>
        <dbReference type="EMBL" id="HIW94311.1"/>
    </source>
</evidence>
<dbReference type="InterPro" id="IPR013520">
    <property type="entry name" value="Ribonucl_H"/>
</dbReference>
<sequence>MYDTHIFLDFEMNPIPRQYKEARAMARAEIVEIGAVKLNADYELVDRFACYVRPAYNTITTRITEITGITQDKVENAQPFGPAMEAFGAWIGEGKSRIYSWSRTDQYQLYDESWLKEYELPWQLNQRWIDFQAVYTRLIGLSRSNPLSLQNALGAAEYQFAGAAHRAVYDAENSASLLQLVKAGRLAEQAKVVMDLMHPKKHGGFSLGDACADQLKAFLARQEQD</sequence>
<evidence type="ECO:0000313" key="6">
    <source>
        <dbReference type="Proteomes" id="UP000824192"/>
    </source>
</evidence>
<dbReference type="GO" id="GO:0000175">
    <property type="term" value="F:3'-5'-RNA exonuclease activity"/>
    <property type="evidence" value="ECO:0007669"/>
    <property type="project" value="InterPro"/>
</dbReference>
<dbReference type="Gene3D" id="3.30.420.10">
    <property type="entry name" value="Ribonuclease H-like superfamily/Ribonuclease H"/>
    <property type="match status" value="1"/>
</dbReference>
<evidence type="ECO:0000256" key="1">
    <source>
        <dbReference type="ARBA" id="ARBA00022722"/>
    </source>
</evidence>
<evidence type="ECO:0000256" key="3">
    <source>
        <dbReference type="ARBA" id="ARBA00022839"/>
    </source>
</evidence>